<keyword evidence="5 10" id="KW-0133">Cell shape</keyword>
<dbReference type="AlphaFoldDB" id="A0A949TM44"/>
<keyword evidence="4 10" id="KW-0808">Transferase</keyword>
<feature type="domain" description="Glycosyltransferase family 28 N-terminal" evidence="11">
    <location>
        <begin position="4"/>
        <end position="141"/>
    </location>
</feature>
<keyword evidence="7 10" id="KW-0472">Membrane</keyword>
<comment type="function">
    <text evidence="10">Cell wall formation. Catalyzes the transfer of a GlcNAc subunit on undecaprenyl-pyrophosphoryl-MurNAc-pentapeptide (lipid intermediate I) to form undecaprenyl-pyrophosphoryl-MurNAc-(pentapeptide)GlcNAc (lipid intermediate II).</text>
</comment>
<keyword evidence="2 10" id="KW-0132">Cell division</keyword>
<keyword evidence="8 10" id="KW-0131">Cell cycle</keyword>
<keyword evidence="6 10" id="KW-0573">Peptidoglycan synthesis</keyword>
<comment type="pathway">
    <text evidence="10">Cell wall biogenesis; peptidoglycan biosynthesis.</text>
</comment>
<dbReference type="HAMAP" id="MF_00033">
    <property type="entry name" value="MurG"/>
    <property type="match status" value="1"/>
</dbReference>
<organism evidence="13 14">
    <name type="scientific">Clostridium thailandense</name>
    <dbReference type="NCBI Taxonomy" id="2794346"/>
    <lineage>
        <taxon>Bacteria</taxon>
        <taxon>Bacillati</taxon>
        <taxon>Bacillota</taxon>
        <taxon>Clostridia</taxon>
        <taxon>Eubacteriales</taxon>
        <taxon>Clostridiaceae</taxon>
        <taxon>Clostridium</taxon>
    </lineage>
</organism>
<dbReference type="InterPro" id="IPR004276">
    <property type="entry name" value="GlycoTrans_28_N"/>
</dbReference>
<keyword evidence="14" id="KW-1185">Reference proteome</keyword>
<dbReference type="Proteomes" id="UP000694308">
    <property type="component" value="Unassembled WGS sequence"/>
</dbReference>
<dbReference type="EC" id="2.4.1.227" evidence="10"/>
<dbReference type="Pfam" id="PF03033">
    <property type="entry name" value="Glyco_transf_28"/>
    <property type="match status" value="1"/>
</dbReference>
<dbReference type="GO" id="GO:0005886">
    <property type="term" value="C:plasma membrane"/>
    <property type="evidence" value="ECO:0007669"/>
    <property type="project" value="UniProtKB-SubCell"/>
</dbReference>
<accession>A0A949TM44</accession>
<reference evidence="13" key="1">
    <citation type="submission" date="2020-12" db="EMBL/GenBank/DDBJ databases">
        <title>Clostridium thailandense sp. nov., a novel acetogenic bacterium isolated from peat land soil in Thailand.</title>
        <authorList>
            <person name="Chaikitkaew S."/>
            <person name="Birkeland N.K."/>
        </authorList>
    </citation>
    <scope>NUCLEOTIDE SEQUENCE</scope>
    <source>
        <strain evidence="13">PL3</strain>
    </source>
</reference>
<sequence length="354" mass="39086">MKKIIMTGGGSAGHVTPNLALVPKLKELGYEIEYIGTQDGIERKIIGEEGIKYHSISSGKLRRYFDIKNFTDPFKVLKGILQSILIMKKVKPNIVFSKGGFVAVPVVIAAHINKIPVIAHESDMTPGLANRLSAPYCTKVCVTFPESVKNIKDNKGVLTGTPIREELLNGSRILGRKICGFEDKKPVLLIIGGSLGSKFINDTVRLVIEKLLQNYNVVHICGKGNIDESLKNSKGYKQFEYISEELPHIMNTADIVISRAGANVIFELLALRKPNILIPLSKKSSRGDQILNAASFEKSGYSVVIQEEELNKKILLEKLEGLYKSKDKFVSNMTSSSIKNGVSNIIKLIEEYAL</sequence>
<evidence type="ECO:0000256" key="5">
    <source>
        <dbReference type="ARBA" id="ARBA00022960"/>
    </source>
</evidence>
<comment type="caution">
    <text evidence="13">The sequence shown here is derived from an EMBL/GenBank/DDBJ whole genome shotgun (WGS) entry which is preliminary data.</text>
</comment>
<dbReference type="NCBIfam" id="NF009102">
    <property type="entry name" value="PRK12446.1"/>
    <property type="match status" value="1"/>
</dbReference>
<evidence type="ECO:0000256" key="2">
    <source>
        <dbReference type="ARBA" id="ARBA00022618"/>
    </source>
</evidence>
<dbReference type="EMBL" id="JAEEGC010000010">
    <property type="protein sequence ID" value="MBV7271812.1"/>
    <property type="molecule type" value="Genomic_DNA"/>
</dbReference>
<evidence type="ECO:0000256" key="6">
    <source>
        <dbReference type="ARBA" id="ARBA00022984"/>
    </source>
</evidence>
<evidence type="ECO:0000259" key="11">
    <source>
        <dbReference type="Pfam" id="PF03033"/>
    </source>
</evidence>
<comment type="catalytic activity">
    <reaction evidence="10">
        <text>di-trans,octa-cis-undecaprenyl diphospho-N-acetyl-alpha-D-muramoyl-L-alanyl-D-glutamyl-meso-2,6-diaminopimeloyl-D-alanyl-D-alanine + UDP-N-acetyl-alpha-D-glucosamine = di-trans,octa-cis-undecaprenyl diphospho-[N-acetyl-alpha-D-glucosaminyl-(1-&gt;4)]-N-acetyl-alpha-D-muramoyl-L-alanyl-D-glutamyl-meso-2,6-diaminopimeloyl-D-alanyl-D-alanine + UDP + H(+)</text>
        <dbReference type="Rhea" id="RHEA:31227"/>
        <dbReference type="ChEBI" id="CHEBI:15378"/>
        <dbReference type="ChEBI" id="CHEBI:57705"/>
        <dbReference type="ChEBI" id="CHEBI:58223"/>
        <dbReference type="ChEBI" id="CHEBI:61387"/>
        <dbReference type="ChEBI" id="CHEBI:61388"/>
        <dbReference type="EC" id="2.4.1.227"/>
    </reaction>
</comment>
<dbReference type="NCBIfam" id="TIGR01133">
    <property type="entry name" value="murG"/>
    <property type="match status" value="1"/>
</dbReference>
<dbReference type="GO" id="GO:0009252">
    <property type="term" value="P:peptidoglycan biosynthetic process"/>
    <property type="evidence" value="ECO:0007669"/>
    <property type="project" value="UniProtKB-UniRule"/>
</dbReference>
<comment type="caution">
    <text evidence="10">Lacks conserved residue(s) required for the propagation of feature annotation.</text>
</comment>
<evidence type="ECO:0000256" key="10">
    <source>
        <dbReference type="HAMAP-Rule" id="MF_00033"/>
    </source>
</evidence>
<keyword evidence="1 10" id="KW-1003">Cell membrane</keyword>
<keyword evidence="3 10" id="KW-0328">Glycosyltransferase</keyword>
<dbReference type="PANTHER" id="PTHR21015:SF27">
    <property type="entry name" value="UDP-N-ACETYLGLUCOSAMINE--N-ACETYLMURAMYL-(PENTAPEPTIDE) PYROPHOSPHORYL-UNDECAPRENOL N-ACETYLGLUCOSAMINE TRANSFERASE"/>
    <property type="match status" value="1"/>
</dbReference>
<dbReference type="Pfam" id="PF04101">
    <property type="entry name" value="Glyco_tran_28_C"/>
    <property type="match status" value="1"/>
</dbReference>
<dbReference type="CDD" id="cd03785">
    <property type="entry name" value="GT28_MurG"/>
    <property type="match status" value="1"/>
</dbReference>
<evidence type="ECO:0000259" key="12">
    <source>
        <dbReference type="Pfam" id="PF04101"/>
    </source>
</evidence>
<feature type="binding site" evidence="10">
    <location>
        <position position="289"/>
    </location>
    <ligand>
        <name>UDP-N-acetyl-alpha-D-glucosamine</name>
        <dbReference type="ChEBI" id="CHEBI:57705"/>
    </ligand>
</feature>
<dbReference type="GO" id="GO:0050511">
    <property type="term" value="F:undecaprenyldiphospho-muramoylpentapeptide beta-N-acetylglucosaminyltransferase activity"/>
    <property type="evidence" value="ECO:0007669"/>
    <property type="project" value="UniProtKB-UniRule"/>
</dbReference>
<protein>
    <recommendedName>
        <fullName evidence="10">UDP-N-acetylglucosamine--N-acetylmuramyl-(pentapeptide) pyrophosphoryl-undecaprenol N-acetylglucosamine transferase</fullName>
        <ecNumber evidence="10">2.4.1.227</ecNumber>
    </recommendedName>
    <alternativeName>
        <fullName evidence="10">Undecaprenyl-PP-MurNAc-pentapeptide-UDPGlcNAc GlcNAc transferase</fullName>
    </alternativeName>
</protein>
<evidence type="ECO:0000313" key="14">
    <source>
        <dbReference type="Proteomes" id="UP000694308"/>
    </source>
</evidence>
<feature type="binding site" evidence="10">
    <location>
        <position position="164"/>
    </location>
    <ligand>
        <name>UDP-N-acetyl-alpha-D-glucosamine</name>
        <dbReference type="ChEBI" id="CHEBI:57705"/>
    </ligand>
</feature>
<feature type="binding site" evidence="10">
    <location>
        <begin position="11"/>
        <end position="13"/>
    </location>
    <ligand>
        <name>UDP-N-acetyl-alpha-D-glucosamine</name>
        <dbReference type="ChEBI" id="CHEBI:57705"/>
    </ligand>
</feature>
<feature type="domain" description="Glycosyl transferase family 28 C-terminal" evidence="12">
    <location>
        <begin position="187"/>
        <end position="348"/>
    </location>
</feature>
<dbReference type="GO" id="GO:0008360">
    <property type="term" value="P:regulation of cell shape"/>
    <property type="evidence" value="ECO:0007669"/>
    <property type="project" value="UniProtKB-KW"/>
</dbReference>
<comment type="similarity">
    <text evidence="10">Belongs to the glycosyltransferase 28 family. MurG subfamily.</text>
</comment>
<evidence type="ECO:0000256" key="8">
    <source>
        <dbReference type="ARBA" id="ARBA00023306"/>
    </source>
</evidence>
<dbReference type="GO" id="GO:0005975">
    <property type="term" value="P:carbohydrate metabolic process"/>
    <property type="evidence" value="ECO:0007669"/>
    <property type="project" value="InterPro"/>
</dbReference>
<dbReference type="GO" id="GO:0071555">
    <property type="term" value="P:cell wall organization"/>
    <property type="evidence" value="ECO:0007669"/>
    <property type="project" value="UniProtKB-KW"/>
</dbReference>
<evidence type="ECO:0000313" key="13">
    <source>
        <dbReference type="EMBL" id="MBV7271812.1"/>
    </source>
</evidence>
<keyword evidence="9 10" id="KW-0961">Cell wall biogenesis/degradation</keyword>
<dbReference type="InterPro" id="IPR007235">
    <property type="entry name" value="Glyco_trans_28_C"/>
</dbReference>
<dbReference type="InterPro" id="IPR006009">
    <property type="entry name" value="GlcNAc_MurG"/>
</dbReference>
<name>A0A949TM44_9CLOT</name>
<gene>
    <name evidence="10" type="primary">murG</name>
    <name evidence="13" type="ORF">I6U48_02640</name>
</gene>
<dbReference type="GO" id="GO:0051301">
    <property type="term" value="P:cell division"/>
    <property type="evidence" value="ECO:0007669"/>
    <property type="project" value="UniProtKB-KW"/>
</dbReference>
<proteinExistence type="inferred from homology"/>
<evidence type="ECO:0000256" key="1">
    <source>
        <dbReference type="ARBA" id="ARBA00022475"/>
    </source>
</evidence>
<evidence type="ECO:0000256" key="9">
    <source>
        <dbReference type="ARBA" id="ARBA00023316"/>
    </source>
</evidence>
<evidence type="ECO:0000256" key="3">
    <source>
        <dbReference type="ARBA" id="ARBA00022676"/>
    </source>
</evidence>
<evidence type="ECO:0000256" key="7">
    <source>
        <dbReference type="ARBA" id="ARBA00023136"/>
    </source>
</evidence>
<feature type="binding site" evidence="10">
    <location>
        <position position="194"/>
    </location>
    <ligand>
        <name>UDP-N-acetyl-alpha-D-glucosamine</name>
        <dbReference type="ChEBI" id="CHEBI:57705"/>
    </ligand>
</feature>
<evidence type="ECO:0000256" key="4">
    <source>
        <dbReference type="ARBA" id="ARBA00022679"/>
    </source>
</evidence>
<comment type="subcellular location">
    <subcellularLocation>
        <location evidence="10">Cell membrane</location>
        <topology evidence="10">Peripheral membrane protein</topology>
        <orientation evidence="10">Cytoplasmic side</orientation>
    </subcellularLocation>
</comment>
<dbReference type="PANTHER" id="PTHR21015">
    <property type="entry name" value="UDP-N-ACETYLGLUCOSAMINE--N-ACETYLMURAMYL-(PENTAPEPTIDE) PYROPHOSPHORYL-UNDECAPRENOL N-ACETYLGLUCOSAMINE TRANSFERASE 1"/>
    <property type="match status" value="1"/>
</dbReference>